<evidence type="ECO:0000313" key="2">
    <source>
        <dbReference type="Proteomes" id="UP000735302"/>
    </source>
</evidence>
<keyword evidence="2" id="KW-1185">Reference proteome</keyword>
<protein>
    <submittedName>
        <fullName evidence="1">Uncharacterized protein</fullName>
    </submittedName>
</protein>
<proteinExistence type="predicted"/>
<comment type="caution">
    <text evidence="1">The sequence shown here is derived from an EMBL/GenBank/DDBJ whole genome shotgun (WGS) entry which is preliminary data.</text>
</comment>
<reference evidence="1 2" key="1">
    <citation type="journal article" date="2021" name="Elife">
        <title>Chloroplast acquisition without the gene transfer in kleptoplastic sea slugs, Plakobranchus ocellatus.</title>
        <authorList>
            <person name="Maeda T."/>
            <person name="Takahashi S."/>
            <person name="Yoshida T."/>
            <person name="Shimamura S."/>
            <person name="Takaki Y."/>
            <person name="Nagai Y."/>
            <person name="Toyoda A."/>
            <person name="Suzuki Y."/>
            <person name="Arimoto A."/>
            <person name="Ishii H."/>
            <person name="Satoh N."/>
            <person name="Nishiyama T."/>
            <person name="Hasebe M."/>
            <person name="Maruyama T."/>
            <person name="Minagawa J."/>
            <person name="Obokata J."/>
            <person name="Shigenobu S."/>
        </authorList>
    </citation>
    <scope>NUCLEOTIDE SEQUENCE [LARGE SCALE GENOMIC DNA]</scope>
</reference>
<dbReference type="EMBL" id="BLXT01004186">
    <property type="protein sequence ID" value="GFO10568.1"/>
    <property type="molecule type" value="Genomic_DNA"/>
</dbReference>
<name>A0AAV4AT50_9GAST</name>
<accession>A0AAV4AT50</accession>
<evidence type="ECO:0000313" key="1">
    <source>
        <dbReference type="EMBL" id="GFO10568.1"/>
    </source>
</evidence>
<dbReference type="AlphaFoldDB" id="A0AAV4AT50"/>
<sequence length="155" mass="17284">MSHLRLRTKRKSKTVTGKNAERHLKNDFSEVGVTGETVPERIIVIVALISNQQTGIHILALPQQDLVRLADVSTTALAFGWTGRPFTSPINVASSCNSVLCRHVVYLPWFYATLQELRRLILSGARCRISFHPGSSLQSQIEKSLFNKSISNINN</sequence>
<organism evidence="1 2">
    <name type="scientific">Plakobranchus ocellatus</name>
    <dbReference type="NCBI Taxonomy" id="259542"/>
    <lineage>
        <taxon>Eukaryota</taxon>
        <taxon>Metazoa</taxon>
        <taxon>Spiralia</taxon>
        <taxon>Lophotrochozoa</taxon>
        <taxon>Mollusca</taxon>
        <taxon>Gastropoda</taxon>
        <taxon>Heterobranchia</taxon>
        <taxon>Euthyneura</taxon>
        <taxon>Panpulmonata</taxon>
        <taxon>Sacoglossa</taxon>
        <taxon>Placobranchoidea</taxon>
        <taxon>Plakobranchidae</taxon>
        <taxon>Plakobranchus</taxon>
    </lineage>
</organism>
<dbReference type="Proteomes" id="UP000735302">
    <property type="component" value="Unassembled WGS sequence"/>
</dbReference>
<gene>
    <name evidence="1" type="ORF">PoB_003707300</name>
</gene>